<dbReference type="Proteomes" id="UP000823775">
    <property type="component" value="Unassembled WGS sequence"/>
</dbReference>
<evidence type="ECO:0000313" key="1">
    <source>
        <dbReference type="EMBL" id="MCD9641877.1"/>
    </source>
</evidence>
<organism evidence="1 2">
    <name type="scientific">Datura stramonium</name>
    <name type="common">Jimsonweed</name>
    <name type="synonym">Common thornapple</name>
    <dbReference type="NCBI Taxonomy" id="4076"/>
    <lineage>
        <taxon>Eukaryota</taxon>
        <taxon>Viridiplantae</taxon>
        <taxon>Streptophyta</taxon>
        <taxon>Embryophyta</taxon>
        <taxon>Tracheophyta</taxon>
        <taxon>Spermatophyta</taxon>
        <taxon>Magnoliopsida</taxon>
        <taxon>eudicotyledons</taxon>
        <taxon>Gunneridae</taxon>
        <taxon>Pentapetalae</taxon>
        <taxon>asterids</taxon>
        <taxon>lamiids</taxon>
        <taxon>Solanales</taxon>
        <taxon>Solanaceae</taxon>
        <taxon>Solanoideae</taxon>
        <taxon>Datureae</taxon>
        <taxon>Datura</taxon>
    </lineage>
</organism>
<name>A0ABS8V679_DATST</name>
<proteinExistence type="predicted"/>
<accession>A0ABS8V679</accession>
<evidence type="ECO:0000313" key="2">
    <source>
        <dbReference type="Proteomes" id="UP000823775"/>
    </source>
</evidence>
<dbReference type="EMBL" id="JACEIK010003484">
    <property type="protein sequence ID" value="MCD9641877.1"/>
    <property type="molecule type" value="Genomic_DNA"/>
</dbReference>
<gene>
    <name evidence="1" type="ORF">HAX54_028358</name>
</gene>
<feature type="non-terminal residue" evidence="1">
    <location>
        <position position="111"/>
    </location>
</feature>
<reference evidence="1 2" key="1">
    <citation type="journal article" date="2021" name="BMC Genomics">
        <title>Datura genome reveals duplications of psychoactive alkaloid biosynthetic genes and high mutation rate following tissue culture.</title>
        <authorList>
            <person name="Rajewski A."/>
            <person name="Carter-House D."/>
            <person name="Stajich J."/>
            <person name="Litt A."/>
        </authorList>
    </citation>
    <scope>NUCLEOTIDE SEQUENCE [LARGE SCALE GENOMIC DNA]</scope>
    <source>
        <strain evidence="1">AR-01</strain>
    </source>
</reference>
<keyword evidence="2" id="KW-1185">Reference proteome</keyword>
<comment type="caution">
    <text evidence="1">The sequence shown here is derived from an EMBL/GenBank/DDBJ whole genome shotgun (WGS) entry which is preliminary data.</text>
</comment>
<sequence>MVAQIVTEFDPYMARACECLFKKWFSPIKKAEQQIQIFYFRNIPREQLFEAWKCFKQYILRAPNHWFPEHIFLEKFYTSLDPLTYPIVNNATGGCFMDMTFNWIAIILDWI</sequence>
<protein>
    <submittedName>
        <fullName evidence="1">Uncharacterized protein</fullName>
    </submittedName>
</protein>